<gene>
    <name evidence="1" type="ORF">BX592_11846</name>
</gene>
<sequence length="94" mass="10076">MRTRCQARALSVQVQVSDQNSVAALCPCRTIQQVATIAIELTGLQHGKWVPDAMVVATIVCRYSAGSSGVIRASITVNSSAAICRNFILVTEIR</sequence>
<protein>
    <submittedName>
        <fullName evidence="1">Uncharacterized protein</fullName>
    </submittedName>
</protein>
<dbReference type="EMBL" id="SORE01000018">
    <property type="protein sequence ID" value="TDY43251.1"/>
    <property type="molecule type" value="Genomic_DNA"/>
</dbReference>
<comment type="caution">
    <text evidence="1">The sequence shown here is derived from an EMBL/GenBank/DDBJ whole genome shotgun (WGS) entry which is preliminary data.</text>
</comment>
<evidence type="ECO:0000313" key="2">
    <source>
        <dbReference type="Proteomes" id="UP000295509"/>
    </source>
</evidence>
<proteinExistence type="predicted"/>
<organism evidence="1 2">
    <name type="scientific">Paraburkholderia rhizosphaerae</name>
    <dbReference type="NCBI Taxonomy" id="480658"/>
    <lineage>
        <taxon>Bacteria</taxon>
        <taxon>Pseudomonadati</taxon>
        <taxon>Pseudomonadota</taxon>
        <taxon>Betaproteobacteria</taxon>
        <taxon>Burkholderiales</taxon>
        <taxon>Burkholderiaceae</taxon>
        <taxon>Paraburkholderia</taxon>
    </lineage>
</organism>
<accession>A0A4R8LL35</accession>
<evidence type="ECO:0000313" key="1">
    <source>
        <dbReference type="EMBL" id="TDY43251.1"/>
    </source>
</evidence>
<reference evidence="1 2" key="1">
    <citation type="submission" date="2019-03" db="EMBL/GenBank/DDBJ databases">
        <title>Genomic Encyclopedia of Type Strains, Phase III (KMG-III): the genomes of soil and plant-associated and newly described type strains.</title>
        <authorList>
            <person name="Whitman W."/>
        </authorList>
    </citation>
    <scope>NUCLEOTIDE SEQUENCE [LARGE SCALE GENOMIC DNA]</scope>
    <source>
        <strain evidence="1 2">LMG 29544</strain>
    </source>
</reference>
<dbReference type="Proteomes" id="UP000295509">
    <property type="component" value="Unassembled WGS sequence"/>
</dbReference>
<dbReference type="AlphaFoldDB" id="A0A4R8LL35"/>
<name>A0A4R8LL35_9BURK</name>
<keyword evidence="2" id="KW-1185">Reference proteome</keyword>